<evidence type="ECO:0000313" key="2">
    <source>
        <dbReference type="Proteomes" id="UP000650533"/>
    </source>
</evidence>
<dbReference type="GeneID" id="67023989"/>
<evidence type="ECO:0000313" key="1">
    <source>
        <dbReference type="EMBL" id="QRW27112.1"/>
    </source>
</evidence>
<dbReference type="KEGG" id="rsx:RhiXN_01707"/>
<dbReference type="RefSeq" id="XP_043187349.1">
    <property type="nucleotide sequence ID" value="XM_043321526.1"/>
</dbReference>
<dbReference type="AlphaFoldDB" id="A0A8H8PA63"/>
<accession>A0A8H8PA63</accession>
<gene>
    <name evidence="1" type="ORF">RhiXN_01707</name>
</gene>
<sequence>MLQAILTKMGQLDDIKSRLDKLEGKSPQSCPNRQPSTNASQLCQCCGKGTSQSPGGQASNIAAAIKRDIAKPAPAQSDDKNFVVRFKTLPVTQPNPESIFVAMRECLDAANRNLGKVDSPESDGH</sequence>
<reference evidence="1" key="1">
    <citation type="submission" date="2020-05" db="EMBL/GenBank/DDBJ databases">
        <title>Evolutionary and genomic comparisons of hybrid uninucleate and nonhybrid Rhizoctonia fungi.</title>
        <authorList>
            <person name="Li C."/>
            <person name="Chen X."/>
        </authorList>
    </citation>
    <scope>NUCLEOTIDE SEQUENCE</scope>
    <source>
        <strain evidence="1">AG-1 IA</strain>
    </source>
</reference>
<name>A0A8H8PA63_9AGAM</name>
<protein>
    <submittedName>
        <fullName evidence="1">Uncharacterized protein</fullName>
    </submittedName>
</protein>
<organism evidence="1 2">
    <name type="scientific">Rhizoctonia solani</name>
    <dbReference type="NCBI Taxonomy" id="456999"/>
    <lineage>
        <taxon>Eukaryota</taxon>
        <taxon>Fungi</taxon>
        <taxon>Dikarya</taxon>
        <taxon>Basidiomycota</taxon>
        <taxon>Agaricomycotina</taxon>
        <taxon>Agaricomycetes</taxon>
        <taxon>Cantharellales</taxon>
        <taxon>Ceratobasidiaceae</taxon>
        <taxon>Rhizoctonia</taxon>
    </lineage>
</organism>
<proteinExistence type="predicted"/>
<dbReference type="Proteomes" id="UP000650533">
    <property type="component" value="Chromosome 16"/>
</dbReference>
<dbReference type="EMBL" id="CP059673">
    <property type="protein sequence ID" value="QRW27112.1"/>
    <property type="molecule type" value="Genomic_DNA"/>
</dbReference>